<evidence type="ECO:0000259" key="3">
    <source>
        <dbReference type="Pfam" id="PF01648"/>
    </source>
</evidence>
<dbReference type="OrthoDB" id="9808281at2"/>
<dbReference type="PANTHER" id="PTHR12215:SF10">
    <property type="entry name" value="L-AMINOADIPATE-SEMIALDEHYDE DEHYDROGENASE-PHOSPHOPANTETHEINYL TRANSFERASE"/>
    <property type="match status" value="1"/>
</dbReference>
<comment type="similarity">
    <text evidence="1">Belongs to the P-Pant transferase superfamily. Gsp/Sfp/HetI/AcpT family.</text>
</comment>
<dbReference type="Pfam" id="PF01648">
    <property type="entry name" value="ACPS"/>
    <property type="match status" value="1"/>
</dbReference>
<dbReference type="SUPFAM" id="SSF56214">
    <property type="entry name" value="4'-phosphopantetheinyl transferase"/>
    <property type="match status" value="2"/>
</dbReference>
<dbReference type="InterPro" id="IPR055066">
    <property type="entry name" value="AASDHPPT_N"/>
</dbReference>
<evidence type="ECO:0000256" key="1">
    <source>
        <dbReference type="ARBA" id="ARBA00010990"/>
    </source>
</evidence>
<evidence type="ECO:0000313" key="6">
    <source>
        <dbReference type="Proteomes" id="UP000262802"/>
    </source>
</evidence>
<dbReference type="GO" id="GO:0000287">
    <property type="term" value="F:magnesium ion binding"/>
    <property type="evidence" value="ECO:0007669"/>
    <property type="project" value="InterPro"/>
</dbReference>
<dbReference type="InterPro" id="IPR050559">
    <property type="entry name" value="P-Pant_transferase_sf"/>
</dbReference>
<protein>
    <submittedName>
        <fullName evidence="5">4'-phosphopantetheinyl transferase superfamily protein</fullName>
    </submittedName>
</protein>
<dbReference type="GO" id="GO:0008897">
    <property type="term" value="F:holo-[acyl-carrier-protein] synthase activity"/>
    <property type="evidence" value="ECO:0007669"/>
    <property type="project" value="InterPro"/>
</dbReference>
<dbReference type="Gene3D" id="3.90.470.20">
    <property type="entry name" value="4'-phosphopantetheinyl transferase domain"/>
    <property type="match status" value="2"/>
</dbReference>
<feature type="domain" description="4'-phosphopantetheinyl transferase" evidence="3">
    <location>
        <begin position="94"/>
        <end position="170"/>
    </location>
</feature>
<dbReference type="KEGG" id="hyh:D3Y59_04865"/>
<dbReference type="InterPro" id="IPR008278">
    <property type="entry name" value="4-PPantetheinyl_Trfase_dom"/>
</dbReference>
<evidence type="ECO:0000256" key="2">
    <source>
        <dbReference type="ARBA" id="ARBA00022679"/>
    </source>
</evidence>
<dbReference type="GO" id="GO:0005829">
    <property type="term" value="C:cytosol"/>
    <property type="evidence" value="ECO:0007669"/>
    <property type="project" value="TreeGrafter"/>
</dbReference>
<feature type="domain" description="4'-phosphopantetheinyl transferase N-terminal" evidence="4">
    <location>
        <begin position="13"/>
        <end position="89"/>
    </location>
</feature>
<proteinExistence type="inferred from homology"/>
<dbReference type="EMBL" id="CP032317">
    <property type="protein sequence ID" value="AYA36444.1"/>
    <property type="molecule type" value="Genomic_DNA"/>
</dbReference>
<gene>
    <name evidence="5" type="ORF">D3Y59_04865</name>
</gene>
<organism evidence="5 6">
    <name type="scientific">Hymenobacter oligotrophus</name>
    <dbReference type="NCBI Taxonomy" id="2319843"/>
    <lineage>
        <taxon>Bacteria</taxon>
        <taxon>Pseudomonadati</taxon>
        <taxon>Bacteroidota</taxon>
        <taxon>Cytophagia</taxon>
        <taxon>Cytophagales</taxon>
        <taxon>Hymenobacteraceae</taxon>
        <taxon>Hymenobacter</taxon>
    </lineage>
</organism>
<evidence type="ECO:0000313" key="5">
    <source>
        <dbReference type="EMBL" id="AYA36444.1"/>
    </source>
</evidence>
<dbReference type="Pfam" id="PF22624">
    <property type="entry name" value="AASDHPPT_N"/>
    <property type="match status" value="1"/>
</dbReference>
<reference evidence="5 6" key="1">
    <citation type="submission" date="2018-09" db="EMBL/GenBank/DDBJ databases">
        <title>Hymenobacter medium sp. nov., isolated from R2A medium.</title>
        <authorList>
            <person name="Yingchao G."/>
        </authorList>
    </citation>
    <scope>NUCLEOTIDE SEQUENCE [LARGE SCALE GENOMIC DNA]</scope>
    <source>
        <strain evidence="6">sh-6</strain>
    </source>
</reference>
<sequence>MAAVHPHLPAWEAVLSPDERARAQRYRQAPDAARFVVGRGLLRLLLAHCLGLPARGVALAPRAGKPMLQQSQEGQHFNVAHSGEYVLVALAPGPVGIDVEQIADYDPHCRAVAQRSFAPAEYAWLQQADVPAEAFGKLWTRKEALAKAVGTGIDAHWPHLPSLDGAQVLPPSPGFAGRNWAVHSFAAAPGYAAAVAHETAAWANHPPLFVDVDASLLDIAAG</sequence>
<dbReference type="AlphaFoldDB" id="A0A3B7QXA1"/>
<accession>A0A3B7QXA1</accession>
<dbReference type="GO" id="GO:0019878">
    <property type="term" value="P:lysine biosynthetic process via aminoadipic acid"/>
    <property type="evidence" value="ECO:0007669"/>
    <property type="project" value="TreeGrafter"/>
</dbReference>
<keyword evidence="6" id="KW-1185">Reference proteome</keyword>
<dbReference type="Proteomes" id="UP000262802">
    <property type="component" value="Chromosome"/>
</dbReference>
<dbReference type="RefSeq" id="WP_119444026.1">
    <property type="nucleotide sequence ID" value="NZ_CP032317.1"/>
</dbReference>
<evidence type="ECO:0000259" key="4">
    <source>
        <dbReference type="Pfam" id="PF22624"/>
    </source>
</evidence>
<dbReference type="PANTHER" id="PTHR12215">
    <property type="entry name" value="PHOSPHOPANTETHEINE TRANSFERASE"/>
    <property type="match status" value="1"/>
</dbReference>
<dbReference type="InterPro" id="IPR037143">
    <property type="entry name" value="4-PPantetheinyl_Trfase_dom_sf"/>
</dbReference>
<keyword evidence="2 5" id="KW-0808">Transferase</keyword>
<name>A0A3B7QXA1_9BACT</name>